<sequence>SPGLTKSCSGGLDSSAPSCNNIVDKPESVTSVESKNPPQVIVLELQPIEKDRSRRSSTSSYTSIKLQIPQQHNKTS</sequence>
<feature type="region of interest" description="Disordered" evidence="1">
    <location>
        <begin position="1"/>
        <end position="76"/>
    </location>
</feature>
<name>A0A0B7C4N1_9EUPU</name>
<dbReference type="EMBL" id="HACG01053292">
    <property type="protein sequence ID" value="CEL00163.1"/>
    <property type="molecule type" value="Transcribed_RNA"/>
</dbReference>
<dbReference type="AlphaFoldDB" id="A0A0B7C4N1"/>
<reference evidence="2" key="1">
    <citation type="submission" date="2014-12" db="EMBL/GenBank/DDBJ databases">
        <title>Insight into the proteome of Arion vulgaris.</title>
        <authorList>
            <person name="Aradska J."/>
            <person name="Bulat T."/>
            <person name="Smidak R."/>
            <person name="Sarate P."/>
            <person name="Gangsoo J."/>
            <person name="Sialana F."/>
            <person name="Bilban M."/>
            <person name="Lubec G."/>
        </authorList>
    </citation>
    <scope>NUCLEOTIDE SEQUENCE</scope>
    <source>
        <tissue evidence="2">Skin</tissue>
    </source>
</reference>
<feature type="non-terminal residue" evidence="2">
    <location>
        <position position="1"/>
    </location>
</feature>
<feature type="non-terminal residue" evidence="2">
    <location>
        <position position="76"/>
    </location>
</feature>
<gene>
    <name evidence="2" type="primary">ORF223011</name>
</gene>
<organism evidence="2">
    <name type="scientific">Arion vulgaris</name>
    <dbReference type="NCBI Taxonomy" id="1028688"/>
    <lineage>
        <taxon>Eukaryota</taxon>
        <taxon>Metazoa</taxon>
        <taxon>Spiralia</taxon>
        <taxon>Lophotrochozoa</taxon>
        <taxon>Mollusca</taxon>
        <taxon>Gastropoda</taxon>
        <taxon>Heterobranchia</taxon>
        <taxon>Euthyneura</taxon>
        <taxon>Panpulmonata</taxon>
        <taxon>Eupulmonata</taxon>
        <taxon>Stylommatophora</taxon>
        <taxon>Helicina</taxon>
        <taxon>Arionoidea</taxon>
        <taxon>Arionidae</taxon>
        <taxon>Arion</taxon>
    </lineage>
</organism>
<evidence type="ECO:0000256" key="1">
    <source>
        <dbReference type="SAM" id="MobiDB-lite"/>
    </source>
</evidence>
<evidence type="ECO:0000313" key="2">
    <source>
        <dbReference type="EMBL" id="CEL00163.1"/>
    </source>
</evidence>
<accession>A0A0B7C4N1</accession>
<feature type="compositionally biased region" description="Polar residues" evidence="1">
    <location>
        <begin position="28"/>
        <end position="37"/>
    </location>
</feature>
<proteinExistence type="predicted"/>
<feature type="compositionally biased region" description="Polar residues" evidence="1">
    <location>
        <begin position="64"/>
        <end position="76"/>
    </location>
</feature>
<protein>
    <submittedName>
        <fullName evidence="2">Uncharacterized protein</fullName>
    </submittedName>
</protein>